<dbReference type="Proteomes" id="UP000813462">
    <property type="component" value="Unassembled WGS sequence"/>
</dbReference>
<dbReference type="PANTHER" id="PTHR31719:SF94">
    <property type="entry name" value="PROTEIN ATAF2"/>
    <property type="match status" value="1"/>
</dbReference>
<feature type="domain" description="NAC" evidence="5">
    <location>
        <begin position="9"/>
        <end position="168"/>
    </location>
</feature>
<reference evidence="6" key="1">
    <citation type="journal article" date="2021" name="Front. Plant Sci.">
        <title>Chromosome-Scale Genome Assembly for Chinese Sour Jujube and Insights Into Its Genome Evolution and Domestication Signature.</title>
        <authorList>
            <person name="Shen L.-Y."/>
            <person name="Luo H."/>
            <person name="Wang X.-L."/>
            <person name="Wang X.-M."/>
            <person name="Qiu X.-J."/>
            <person name="Liu H."/>
            <person name="Zhou S.-S."/>
            <person name="Jia K.-H."/>
            <person name="Nie S."/>
            <person name="Bao Y.-T."/>
            <person name="Zhang R.-G."/>
            <person name="Yun Q.-Z."/>
            <person name="Chai Y.-H."/>
            <person name="Lu J.-Y."/>
            <person name="Li Y."/>
            <person name="Zhao S.-W."/>
            <person name="Mao J.-F."/>
            <person name="Jia S.-G."/>
            <person name="Mao Y.-M."/>
        </authorList>
    </citation>
    <scope>NUCLEOTIDE SEQUENCE</scope>
    <source>
        <strain evidence="6">AT0</strain>
        <tissue evidence="6">Leaf</tissue>
    </source>
</reference>
<protein>
    <recommendedName>
        <fullName evidence="5">NAC domain-containing protein</fullName>
    </recommendedName>
</protein>
<evidence type="ECO:0000313" key="6">
    <source>
        <dbReference type="EMBL" id="KAH7544652.1"/>
    </source>
</evidence>
<dbReference type="GO" id="GO:0006355">
    <property type="term" value="P:regulation of DNA-templated transcription"/>
    <property type="evidence" value="ECO:0007669"/>
    <property type="project" value="InterPro"/>
</dbReference>
<dbReference type="InterPro" id="IPR003441">
    <property type="entry name" value="NAC-dom"/>
</dbReference>
<sequence length="384" mass="45006">METYYRKKVIPGELFVPSDRVLIHHYLRKKVMNHGHLLQSHSKIHDVNLYDFHPQHLTDMFDIINGEDWYFFTPRNRKYPNGNRPNRSAANGYWKPTGSDTIIKKRGKEIGFKKCLDYYTGKHPGGTKTEWKMHEYRLMDSTALPAPARDNNMDMKLDDWVLCKVYKKKDATKKQNNYDETGQISYTAVQYPNEEELKRDETSFDDEKPSYDHEMVEAPYNMNNHFNDEGWPSNILWPNNITPFQNSDDVFPMSNLDSTMTSCHEQYFDEIPNQLPKDVDLLMNWNYKTTAGDYHQQQQQPSTTFFGMSDQIAIGNHIDNQLINAKPYEASGYVGLQGYLSEVLVDQMKNGDEDKTAPSSFIHNQQQPMNFDEMRDLVMNRFKD</sequence>
<comment type="caution">
    <text evidence="6">The sequence shown here is derived from an EMBL/GenBank/DDBJ whole genome shotgun (WGS) entry which is preliminary data.</text>
</comment>
<dbReference type="AlphaFoldDB" id="A0A978VY68"/>
<evidence type="ECO:0000259" key="5">
    <source>
        <dbReference type="PROSITE" id="PS51005"/>
    </source>
</evidence>
<dbReference type="Pfam" id="PF02365">
    <property type="entry name" value="NAM"/>
    <property type="match status" value="1"/>
</dbReference>
<dbReference type="InterPro" id="IPR036093">
    <property type="entry name" value="NAC_dom_sf"/>
</dbReference>
<dbReference type="SUPFAM" id="SSF101941">
    <property type="entry name" value="NAC domain"/>
    <property type="match status" value="1"/>
</dbReference>
<gene>
    <name evidence="6" type="ORF">FEM48_Zijuj01G0008600</name>
</gene>
<evidence type="ECO:0000256" key="2">
    <source>
        <dbReference type="ARBA" id="ARBA00023125"/>
    </source>
</evidence>
<keyword evidence="1" id="KW-0805">Transcription regulation</keyword>
<dbReference type="GO" id="GO:0003677">
    <property type="term" value="F:DNA binding"/>
    <property type="evidence" value="ECO:0007669"/>
    <property type="project" value="UniProtKB-KW"/>
</dbReference>
<name>A0A978VY68_ZIZJJ</name>
<evidence type="ECO:0000256" key="1">
    <source>
        <dbReference type="ARBA" id="ARBA00023015"/>
    </source>
</evidence>
<evidence type="ECO:0000256" key="3">
    <source>
        <dbReference type="ARBA" id="ARBA00023163"/>
    </source>
</evidence>
<keyword evidence="4" id="KW-0539">Nucleus</keyword>
<evidence type="ECO:0000313" key="7">
    <source>
        <dbReference type="Proteomes" id="UP000813462"/>
    </source>
</evidence>
<organism evidence="6 7">
    <name type="scientific">Ziziphus jujuba var. spinosa</name>
    <dbReference type="NCBI Taxonomy" id="714518"/>
    <lineage>
        <taxon>Eukaryota</taxon>
        <taxon>Viridiplantae</taxon>
        <taxon>Streptophyta</taxon>
        <taxon>Embryophyta</taxon>
        <taxon>Tracheophyta</taxon>
        <taxon>Spermatophyta</taxon>
        <taxon>Magnoliopsida</taxon>
        <taxon>eudicotyledons</taxon>
        <taxon>Gunneridae</taxon>
        <taxon>Pentapetalae</taxon>
        <taxon>rosids</taxon>
        <taxon>fabids</taxon>
        <taxon>Rosales</taxon>
        <taxon>Rhamnaceae</taxon>
        <taxon>Paliureae</taxon>
        <taxon>Ziziphus</taxon>
    </lineage>
</organism>
<dbReference type="Gene3D" id="2.170.150.80">
    <property type="entry name" value="NAC domain"/>
    <property type="match status" value="1"/>
</dbReference>
<keyword evidence="2" id="KW-0238">DNA-binding</keyword>
<accession>A0A978VY68</accession>
<keyword evidence="3" id="KW-0804">Transcription</keyword>
<dbReference type="EMBL" id="JAEACU010000001">
    <property type="protein sequence ID" value="KAH7544652.1"/>
    <property type="molecule type" value="Genomic_DNA"/>
</dbReference>
<dbReference type="PROSITE" id="PS51005">
    <property type="entry name" value="NAC"/>
    <property type="match status" value="1"/>
</dbReference>
<dbReference type="PANTHER" id="PTHR31719">
    <property type="entry name" value="NAC TRANSCRIPTION FACTOR 56"/>
    <property type="match status" value="1"/>
</dbReference>
<proteinExistence type="predicted"/>
<evidence type="ECO:0000256" key="4">
    <source>
        <dbReference type="ARBA" id="ARBA00023242"/>
    </source>
</evidence>